<keyword evidence="2" id="KW-0812">Transmembrane</keyword>
<feature type="region of interest" description="Disordered" evidence="1">
    <location>
        <begin position="196"/>
        <end position="286"/>
    </location>
</feature>
<feature type="transmembrane region" description="Helical" evidence="2">
    <location>
        <begin position="161"/>
        <end position="183"/>
    </location>
</feature>
<dbReference type="HOGENOM" id="CLU_315890_0_0_0"/>
<dbReference type="InterPro" id="IPR038637">
    <property type="entry name" value="NPCBM_sf"/>
</dbReference>
<feature type="compositionally biased region" description="Pro residues" evidence="1">
    <location>
        <begin position="272"/>
        <end position="281"/>
    </location>
</feature>
<keyword evidence="5" id="KW-1185">Reference proteome</keyword>
<dbReference type="Pfam" id="PF08305">
    <property type="entry name" value="NPCBM"/>
    <property type="match status" value="2"/>
</dbReference>
<organism evidence="4 5">
    <name type="scientific">Pirellula staleyi (strain ATCC 27377 / DSM 6068 / ICPB 4128)</name>
    <name type="common">Pirella staleyi</name>
    <dbReference type="NCBI Taxonomy" id="530564"/>
    <lineage>
        <taxon>Bacteria</taxon>
        <taxon>Pseudomonadati</taxon>
        <taxon>Planctomycetota</taxon>
        <taxon>Planctomycetia</taxon>
        <taxon>Pirellulales</taxon>
        <taxon>Pirellulaceae</taxon>
        <taxon>Pirellula</taxon>
    </lineage>
</organism>
<reference evidence="4 5" key="1">
    <citation type="journal article" date="2009" name="Stand. Genomic Sci.">
        <title>Complete genome sequence of Pirellula staleyi type strain (ATCC 27377).</title>
        <authorList>
            <person name="Clum A."/>
            <person name="Tindall B.J."/>
            <person name="Sikorski J."/>
            <person name="Ivanova N."/>
            <person name="Mavrommatis K."/>
            <person name="Lucas S."/>
            <person name="Glavina del Rio T."/>
            <person name="Nolan M."/>
            <person name="Chen F."/>
            <person name="Tice H."/>
            <person name="Pitluck S."/>
            <person name="Cheng J.F."/>
            <person name="Chertkov O."/>
            <person name="Brettin T."/>
            <person name="Han C."/>
            <person name="Detter J.C."/>
            <person name="Kuske C."/>
            <person name="Bruce D."/>
            <person name="Goodwin L."/>
            <person name="Ovchinikova G."/>
            <person name="Pati A."/>
            <person name="Mikhailova N."/>
            <person name="Chen A."/>
            <person name="Palaniappan K."/>
            <person name="Land M."/>
            <person name="Hauser L."/>
            <person name="Chang Y.J."/>
            <person name="Jeffries C.D."/>
            <person name="Chain P."/>
            <person name="Rohde M."/>
            <person name="Goker M."/>
            <person name="Bristow J."/>
            <person name="Eisen J.A."/>
            <person name="Markowitz V."/>
            <person name="Hugenholtz P."/>
            <person name="Kyrpides N.C."/>
            <person name="Klenk H.P."/>
            <person name="Lapidus A."/>
        </authorList>
    </citation>
    <scope>NUCLEOTIDE SEQUENCE [LARGE SCALE GENOMIC DNA]</scope>
    <source>
        <strain evidence="5">ATCC 27377 / DSM 6068 / ICPB 4128</strain>
    </source>
</reference>
<keyword evidence="2" id="KW-0472">Membrane</keyword>
<name>D2R3J4_PIRSD</name>
<evidence type="ECO:0000256" key="2">
    <source>
        <dbReference type="SAM" id="Phobius"/>
    </source>
</evidence>
<dbReference type="InterPro" id="IPR013222">
    <property type="entry name" value="Glyco_hyd_98_carb-bd"/>
</dbReference>
<feature type="compositionally biased region" description="Polar residues" evidence="1">
    <location>
        <begin position="200"/>
        <end position="217"/>
    </location>
</feature>
<gene>
    <name evidence="4" type="ordered locus">Psta_2278</name>
</gene>
<sequence>MATNFDPYYQWLGIAPDEQPANYYRLLGVRLFESEPSVIQNAADSRMIHLRTFQNGPHSRQSQQLLSEIAIASQCLLVPAQKLAYDQQLRLQLNPPQMQPQVQQVLRPIPVQLQLPQQLPPPIPVQPAAAVATNSEPLPSLGFSTARSSHRSAKKNPVVEIVKVVLGGAAGLALGGMILWFGFGADPSGLFAKLMPPKNESPNSSAKSVVPGTTSAGASLPGGANPSGVNAGSPPVAQPVGNGGTSAGNSSPGPAGSAQPGATQSASNQPGSTPPGNPPPSSADLGVDLANLTAAEVNCRDGIPAVMVLGGLGTKNAIFHHPQTNLPSSKTFDIQGKYTRVIGGAGLNLTAAGKFDGEIRMKIYGDDRIRWISQPIKNIHDFQKFEVDITNVKSLRLVVEATKDLDDAHALWFVPKLFQDPAGSNRQLPPSFFKPDSSPGMVAANVPPRNFGLAAPKQGVPVSKIDPLRPVYLSELQYIDFDAYEMRPLRVSIRGKRSPHGIFLHPNTDLGSRIVYQLERKFRMLTGAVSQNDSATDLAFTPLTMRVVGDGQVLWASRPIRSVSDVQAFQVDITGVNQLQLEVVCPGNNGKSHAVWFGVLANPELRIDNPELATLFPEFAPTSSSTPLLADLLQGGPVQKIARPDDAAITAAQKTMEEVLGDLLTQATTPELKTQLADKLFELGSEPGQAPADQFVVLRAAVTSSFTVDQFLRAIVRLESTFEGSFLAEKIAGLHACKTQAVPQTITSLAEYVMKSVAEAEQSDQFDRAFELGEIGQAIGKKLGDRRLSEAFANRAKHTEVLQAAYKVCQPLFETLKTDPTNAEAAMKCGQYLALVREDWQTALPLLAQGTENPALAAVAIQELEFQASENSSEVVTLVKLGDGWWNLSETSPPLSKDGYRKRSAYWYAKAKESGLRGLDLEKVNKRLSEKPSDWLASWRPFSPEALVIKQVAAKYHLFVTNFSTKQRRQLPDLEFTTDYRILDISGNEVGTWAAEEQRLLCTFRDTGDGTAELQFVPRSKSWIGRHSRSSDRTVWGWELLPD</sequence>
<dbReference type="SMART" id="SM00776">
    <property type="entry name" value="NPCBM"/>
    <property type="match status" value="1"/>
</dbReference>
<protein>
    <submittedName>
        <fullName evidence="4">Glycosyl hydrolase family 98 putative carbohydrate binding module</fullName>
    </submittedName>
</protein>
<dbReference type="EMBL" id="CP001848">
    <property type="protein sequence ID" value="ADB16948.1"/>
    <property type="molecule type" value="Genomic_DNA"/>
</dbReference>
<dbReference type="STRING" id="530564.Psta_2278"/>
<evidence type="ECO:0000259" key="3">
    <source>
        <dbReference type="SMART" id="SM00776"/>
    </source>
</evidence>
<dbReference type="KEGG" id="psl:Psta_2278"/>
<dbReference type="InterPro" id="IPR008979">
    <property type="entry name" value="Galactose-bd-like_sf"/>
</dbReference>
<dbReference type="Proteomes" id="UP000001887">
    <property type="component" value="Chromosome"/>
</dbReference>
<evidence type="ECO:0000313" key="5">
    <source>
        <dbReference type="Proteomes" id="UP000001887"/>
    </source>
</evidence>
<dbReference type="OrthoDB" id="292455at2"/>
<dbReference type="Gene3D" id="2.60.120.1060">
    <property type="entry name" value="NPCBM/NEW2 domain"/>
    <property type="match status" value="2"/>
</dbReference>
<evidence type="ECO:0000256" key="1">
    <source>
        <dbReference type="SAM" id="MobiDB-lite"/>
    </source>
</evidence>
<keyword evidence="2" id="KW-1133">Transmembrane helix</keyword>
<dbReference type="GO" id="GO:0016787">
    <property type="term" value="F:hydrolase activity"/>
    <property type="evidence" value="ECO:0007669"/>
    <property type="project" value="UniProtKB-KW"/>
</dbReference>
<proteinExistence type="predicted"/>
<evidence type="ECO:0000313" key="4">
    <source>
        <dbReference type="EMBL" id="ADB16948.1"/>
    </source>
</evidence>
<dbReference type="eggNOG" id="COG3170">
    <property type="taxonomic scope" value="Bacteria"/>
</dbReference>
<feature type="compositionally biased region" description="Low complexity" evidence="1">
    <location>
        <begin position="247"/>
        <end position="271"/>
    </location>
</feature>
<dbReference type="SUPFAM" id="SSF49785">
    <property type="entry name" value="Galactose-binding domain-like"/>
    <property type="match status" value="2"/>
</dbReference>
<dbReference type="AlphaFoldDB" id="D2R3J4"/>
<keyword evidence="4" id="KW-0378">Hydrolase</keyword>
<accession>D2R3J4</accession>
<feature type="domain" description="Glycosyl hydrolase family 98 putative carbohydrate-binding module" evidence="3">
    <location>
        <begin position="467"/>
        <end position="607"/>
    </location>
</feature>